<feature type="domain" description="Amidohydrolase 3" evidence="1">
    <location>
        <begin position="50"/>
        <end position="460"/>
    </location>
</feature>
<dbReference type="PANTHER" id="PTHR11647">
    <property type="entry name" value="HYDRANTOINASE/DIHYDROPYRIMIDINASE FAMILY MEMBER"/>
    <property type="match status" value="1"/>
</dbReference>
<dbReference type="Gene3D" id="3.20.20.140">
    <property type="entry name" value="Metal-dependent hydrolases"/>
    <property type="match status" value="1"/>
</dbReference>
<dbReference type="Gene3D" id="3.30.1490.130">
    <property type="entry name" value="D-aminoacylase. Domain 3"/>
    <property type="match status" value="1"/>
</dbReference>
<dbReference type="InterPro" id="IPR013108">
    <property type="entry name" value="Amidohydro_3"/>
</dbReference>
<dbReference type="PANTHER" id="PTHR11647:SF1">
    <property type="entry name" value="COLLAPSIN RESPONSE MEDIATOR PROTEIN"/>
    <property type="match status" value="1"/>
</dbReference>
<dbReference type="SUPFAM" id="SSF51556">
    <property type="entry name" value="Metallo-dependent hydrolases"/>
    <property type="match status" value="1"/>
</dbReference>
<dbReference type="InterPro" id="IPR023100">
    <property type="entry name" value="D-aminoacylase_insert_dom_sf"/>
</dbReference>
<gene>
    <name evidence="2" type="ORF">GGD41_006579</name>
</gene>
<evidence type="ECO:0000313" key="3">
    <source>
        <dbReference type="Proteomes" id="UP000572540"/>
    </source>
</evidence>
<evidence type="ECO:0000313" key="2">
    <source>
        <dbReference type="EMBL" id="NYH19351.1"/>
    </source>
</evidence>
<dbReference type="SUPFAM" id="SSF51338">
    <property type="entry name" value="Composite domain of metallo-dependent hydrolases"/>
    <property type="match status" value="1"/>
</dbReference>
<dbReference type="InterPro" id="IPR032466">
    <property type="entry name" value="Metal_Hydrolase"/>
</dbReference>
<dbReference type="RefSeq" id="WP_257031895.1">
    <property type="nucleotide sequence ID" value="NZ_JACCAU010000001.1"/>
</dbReference>
<comment type="caution">
    <text evidence="2">The sequence shown here is derived from an EMBL/GenBank/DDBJ whole genome shotgun (WGS) entry which is preliminary data.</text>
</comment>
<dbReference type="Proteomes" id="UP000572540">
    <property type="component" value="Unassembled WGS sequence"/>
</dbReference>
<evidence type="ECO:0000259" key="1">
    <source>
        <dbReference type="Pfam" id="PF07969"/>
    </source>
</evidence>
<dbReference type="Pfam" id="PF07969">
    <property type="entry name" value="Amidohydro_3"/>
    <property type="match status" value="1"/>
</dbReference>
<reference evidence="2 3" key="1">
    <citation type="submission" date="2020-07" db="EMBL/GenBank/DDBJ databases">
        <title>Exploring microbial biodiversity for novel pathways involved in the catabolism of aromatic compounds derived from lignin.</title>
        <authorList>
            <person name="Elkins J."/>
        </authorList>
    </citation>
    <scope>NUCLEOTIDE SEQUENCE [LARGE SCALE GENOMIC DNA]</scope>
    <source>
        <strain evidence="2 3">H2C3B</strain>
    </source>
</reference>
<sequence length="482" mass="52063">MTEKMLDLIIENGTVIDGTGSPRKACDVGVEGGRITLLGDLRGVPAAQRFDARDRIVAPGFIDVHTHDDQLLLEPVDGPHPKLSQGVTTVITGNCGISLAPLVMRDPPAPLSLLGDDDVWRFSRFADYLDALDDARPALNAACLVGHTTLRARHMASLDRSATRDEIARMSRDLDEALEAGAIGMSTGLYYPPARAASAQEVIDIGRPLSAARGVLTMHLRDESDAIDDALREALQIGRALTIDTVVSHHKIIGRNNHGHSTETLAMLDAASAHQSVCFDCYPYNASSTMLLPARVKQSDEVLVTWSKADPTAAGHSLFALAKARNVDPEALAASLTPAGAIYFAMSEDDVSRILAHPMSMIGSDGLAHDAQPHPRRWGTFPRVLGHYTRERRLFTLETAIHKMTALSARRFGLEGRGTIALGYCADLVVFDEQRIADHATFEHPTRVSSGIDAVLVNGEFACRDGIPVNVHAGRVIRRVGH</sequence>
<dbReference type="InterPro" id="IPR011059">
    <property type="entry name" value="Metal-dep_hydrolase_composite"/>
</dbReference>
<dbReference type="EMBL" id="JACCAU010000001">
    <property type="protein sequence ID" value="NYH19351.1"/>
    <property type="molecule type" value="Genomic_DNA"/>
</dbReference>
<keyword evidence="2" id="KW-0378">Hydrolase</keyword>
<dbReference type="CDD" id="cd01297">
    <property type="entry name" value="D-aminoacylase"/>
    <property type="match status" value="1"/>
</dbReference>
<dbReference type="Gene3D" id="2.30.40.10">
    <property type="entry name" value="Urease, subunit C, domain 1"/>
    <property type="match status" value="1"/>
</dbReference>
<dbReference type="GO" id="GO:0005829">
    <property type="term" value="C:cytosol"/>
    <property type="evidence" value="ECO:0007669"/>
    <property type="project" value="TreeGrafter"/>
</dbReference>
<dbReference type="InterPro" id="IPR050378">
    <property type="entry name" value="Metallo-dep_Hydrolases_sf"/>
</dbReference>
<organism evidence="2 3">
    <name type="scientific">Paraburkholderia bryophila</name>
    <dbReference type="NCBI Taxonomy" id="420952"/>
    <lineage>
        <taxon>Bacteria</taxon>
        <taxon>Pseudomonadati</taxon>
        <taxon>Pseudomonadota</taxon>
        <taxon>Betaproteobacteria</taxon>
        <taxon>Burkholderiales</taxon>
        <taxon>Burkholderiaceae</taxon>
        <taxon>Paraburkholderia</taxon>
    </lineage>
</organism>
<dbReference type="AlphaFoldDB" id="A0A7Y9WFN6"/>
<dbReference type="GO" id="GO:0016812">
    <property type="term" value="F:hydrolase activity, acting on carbon-nitrogen (but not peptide) bonds, in cyclic amides"/>
    <property type="evidence" value="ECO:0007669"/>
    <property type="project" value="TreeGrafter"/>
</dbReference>
<protein>
    <submittedName>
        <fullName evidence="2">N-acyl-D-amino-acid deacylase</fullName>
        <ecNumber evidence="2">3.5.1.81</ecNumber>
    </submittedName>
</protein>
<dbReference type="EC" id="3.5.1.81" evidence="2"/>
<accession>A0A7Y9WFN6</accession>
<name>A0A7Y9WFN6_9BURK</name>
<proteinExistence type="predicted"/>
<dbReference type="GO" id="GO:0047420">
    <property type="term" value="F:N-acyl-D-amino-acid deacylase activity"/>
    <property type="evidence" value="ECO:0007669"/>
    <property type="project" value="UniProtKB-EC"/>
</dbReference>